<comment type="caution">
    <text evidence="1">The sequence shown here is derived from an EMBL/GenBank/DDBJ whole genome shotgun (WGS) entry which is preliminary data.</text>
</comment>
<accession>A0A0N0XLC2</accession>
<gene>
    <name evidence="1" type="ORF">WG78_08915</name>
</gene>
<evidence type="ECO:0000313" key="1">
    <source>
        <dbReference type="EMBL" id="KPC53199.1"/>
    </source>
</evidence>
<keyword evidence="2" id="KW-1185">Reference proteome</keyword>
<proteinExistence type="predicted"/>
<protein>
    <submittedName>
        <fullName evidence="1">Uncharacterized protein</fullName>
    </submittedName>
</protein>
<sequence>MRTRLIWLVGLTGKPSPTVCERVWFSRRTDSSRRAVCMGELSPTHGHQFVGPKADYDAAGLRRRDAHRVGHDPPNKAIATGAALGISLWLVGPDPPYANAFGLATRKGEEVSHSGVEFLDILPHVARRARRRLMHRVGHDPPSKAITTGAVLGIPLWLVGLDPPYANAFDLAVGADGDAACHRMRTRLV</sequence>
<reference evidence="1 2" key="1">
    <citation type="submission" date="2015-07" db="EMBL/GenBank/DDBJ databases">
        <title>Draft genome sequence of the Amantichitinum ursilacus IGB-41, a new chitin-degrading bacterium.</title>
        <authorList>
            <person name="Kirstahler P."/>
            <person name="Guenther M."/>
            <person name="Grumaz C."/>
            <person name="Rupp S."/>
            <person name="Zibek S."/>
            <person name="Sohn K."/>
        </authorList>
    </citation>
    <scope>NUCLEOTIDE SEQUENCE [LARGE SCALE GENOMIC DNA]</scope>
    <source>
        <strain evidence="1 2">IGB-41</strain>
    </source>
</reference>
<name>A0A0N0XLC2_9NEIS</name>
<organism evidence="1 2">
    <name type="scientific">Amantichitinum ursilacus</name>
    <dbReference type="NCBI Taxonomy" id="857265"/>
    <lineage>
        <taxon>Bacteria</taxon>
        <taxon>Pseudomonadati</taxon>
        <taxon>Pseudomonadota</taxon>
        <taxon>Betaproteobacteria</taxon>
        <taxon>Neisseriales</taxon>
        <taxon>Chitinibacteraceae</taxon>
        <taxon>Amantichitinum</taxon>
    </lineage>
</organism>
<dbReference type="EMBL" id="LAQT01000007">
    <property type="protein sequence ID" value="KPC53199.1"/>
    <property type="molecule type" value="Genomic_DNA"/>
</dbReference>
<dbReference type="Proteomes" id="UP000037939">
    <property type="component" value="Unassembled WGS sequence"/>
</dbReference>
<evidence type="ECO:0000313" key="2">
    <source>
        <dbReference type="Proteomes" id="UP000037939"/>
    </source>
</evidence>
<dbReference type="AlphaFoldDB" id="A0A0N0XLC2"/>